<evidence type="ECO:0000256" key="2">
    <source>
        <dbReference type="SAM" id="Phobius"/>
    </source>
</evidence>
<feature type="chain" id="PRO_5043661625" evidence="3">
    <location>
        <begin position="24"/>
        <end position="210"/>
    </location>
</feature>
<evidence type="ECO:0000313" key="5">
    <source>
        <dbReference type="Proteomes" id="UP001162131"/>
    </source>
</evidence>
<evidence type="ECO:0000313" key="4">
    <source>
        <dbReference type="EMBL" id="CAG9311617.1"/>
    </source>
</evidence>
<keyword evidence="2" id="KW-1133">Transmembrane helix</keyword>
<keyword evidence="3" id="KW-0732">Signal</keyword>
<evidence type="ECO:0000256" key="3">
    <source>
        <dbReference type="SAM" id="SignalP"/>
    </source>
</evidence>
<dbReference type="EMBL" id="CAJZBQ010000004">
    <property type="protein sequence ID" value="CAG9311617.1"/>
    <property type="molecule type" value="Genomic_DNA"/>
</dbReference>
<sequence>MLRTVMNQCVFLTISILTQSVYGSQEENNKIRRQVNFHWDDDDDQDDGDCLYHISDETWVWIITGIVVAILGFSFCAYCGVRFVKRRRVRSELRENLVESVRQPQAPSNSNQASYIPPQNINQLPYTYAQPNSQAPQNSFQNYQNQYQQPPNQVPAQALYPQFGVPIVQNNPQQGLYPVLQPLPNQPVPNQPLPNQPLPSQPQYQSNFNR</sequence>
<evidence type="ECO:0000256" key="1">
    <source>
        <dbReference type="SAM" id="MobiDB-lite"/>
    </source>
</evidence>
<keyword evidence="2" id="KW-0472">Membrane</keyword>
<dbReference type="AlphaFoldDB" id="A0AAU9IEC3"/>
<feature type="compositionally biased region" description="Polar residues" evidence="1">
    <location>
        <begin position="102"/>
        <end position="117"/>
    </location>
</feature>
<feature type="signal peptide" evidence="3">
    <location>
        <begin position="1"/>
        <end position="23"/>
    </location>
</feature>
<proteinExistence type="predicted"/>
<keyword evidence="5" id="KW-1185">Reference proteome</keyword>
<protein>
    <submittedName>
        <fullName evidence="4">Uncharacterized protein</fullName>
    </submittedName>
</protein>
<dbReference type="Proteomes" id="UP001162131">
    <property type="component" value="Unassembled WGS sequence"/>
</dbReference>
<gene>
    <name evidence="4" type="ORF">BSTOLATCC_MIC3904</name>
</gene>
<accession>A0AAU9IEC3</accession>
<keyword evidence="2" id="KW-0812">Transmembrane</keyword>
<feature type="region of interest" description="Disordered" evidence="1">
    <location>
        <begin position="176"/>
        <end position="210"/>
    </location>
</feature>
<organism evidence="4 5">
    <name type="scientific">Blepharisma stoltei</name>
    <dbReference type="NCBI Taxonomy" id="1481888"/>
    <lineage>
        <taxon>Eukaryota</taxon>
        <taxon>Sar</taxon>
        <taxon>Alveolata</taxon>
        <taxon>Ciliophora</taxon>
        <taxon>Postciliodesmatophora</taxon>
        <taxon>Heterotrichea</taxon>
        <taxon>Heterotrichida</taxon>
        <taxon>Blepharismidae</taxon>
        <taxon>Blepharisma</taxon>
    </lineage>
</organism>
<feature type="region of interest" description="Disordered" evidence="1">
    <location>
        <begin position="98"/>
        <end position="117"/>
    </location>
</feature>
<feature type="transmembrane region" description="Helical" evidence="2">
    <location>
        <begin position="59"/>
        <end position="81"/>
    </location>
</feature>
<comment type="caution">
    <text evidence="4">The sequence shown here is derived from an EMBL/GenBank/DDBJ whole genome shotgun (WGS) entry which is preliminary data.</text>
</comment>
<feature type="compositionally biased region" description="Low complexity" evidence="1">
    <location>
        <begin position="201"/>
        <end position="210"/>
    </location>
</feature>
<feature type="compositionally biased region" description="Pro residues" evidence="1">
    <location>
        <begin position="184"/>
        <end position="200"/>
    </location>
</feature>
<reference evidence="4" key="1">
    <citation type="submission" date="2021-09" db="EMBL/GenBank/DDBJ databases">
        <authorList>
            <consortium name="AG Swart"/>
            <person name="Singh M."/>
            <person name="Singh A."/>
            <person name="Seah K."/>
            <person name="Emmerich C."/>
        </authorList>
    </citation>
    <scope>NUCLEOTIDE SEQUENCE</scope>
    <source>
        <strain evidence="4">ATCC30299</strain>
    </source>
</reference>
<name>A0AAU9IEC3_9CILI</name>